<reference evidence="3" key="1">
    <citation type="journal article" date="2014" name="Front. Microbiol.">
        <title>High frequency of phylogenetically diverse reductive dehalogenase-homologous genes in deep subseafloor sedimentary metagenomes.</title>
        <authorList>
            <person name="Kawai M."/>
            <person name="Futagami T."/>
            <person name="Toyoda A."/>
            <person name="Takaki Y."/>
            <person name="Nishi S."/>
            <person name="Hori S."/>
            <person name="Arai W."/>
            <person name="Tsubouchi T."/>
            <person name="Morono Y."/>
            <person name="Uchiyama I."/>
            <person name="Ito T."/>
            <person name="Fujiyama A."/>
            <person name="Inagaki F."/>
            <person name="Takami H."/>
        </authorList>
    </citation>
    <scope>NUCLEOTIDE SEQUENCE</scope>
    <source>
        <strain evidence="3">Expedition CK06-06</strain>
    </source>
</reference>
<dbReference type="PROSITE" id="PS50293">
    <property type="entry name" value="TPR_REGION"/>
    <property type="match status" value="2"/>
</dbReference>
<comment type="caution">
    <text evidence="3">The sequence shown here is derived from an EMBL/GenBank/DDBJ whole genome shotgun (WGS) entry which is preliminary data.</text>
</comment>
<keyword evidence="2" id="KW-0802">TPR repeat</keyword>
<evidence type="ECO:0000256" key="1">
    <source>
        <dbReference type="ARBA" id="ARBA00022737"/>
    </source>
</evidence>
<dbReference type="AlphaFoldDB" id="X0VJB8"/>
<gene>
    <name evidence="3" type="ORF">S01H1_52722</name>
</gene>
<dbReference type="Pfam" id="PF01535">
    <property type="entry name" value="PPR"/>
    <property type="match status" value="1"/>
</dbReference>
<evidence type="ECO:0000313" key="3">
    <source>
        <dbReference type="EMBL" id="GAG18345.1"/>
    </source>
</evidence>
<dbReference type="InterPro" id="IPR011990">
    <property type="entry name" value="TPR-like_helical_dom_sf"/>
</dbReference>
<sequence>WIQSLVASWRGNREEAIKHLKVYLSLYPDDRDAWFNLGNMYMRLNRCEKALEAYNKVLELDHFSSSAYINIATCYQNMGRFEEAIVNYLEAFKLAPQKITAGNLNHEFGFAYVATGEFQKAKETFEKMLSEGNDQKAKGHRSLALLYMYLGKYSDAINHLKEAILFNKTLKYYLSEMRDHLYLATAYRAKRMTDSFQKELSTAIKLRSKAYIGPWWLRLPGKIYARLGRLEEANEFLEEISNLMNEENRSDRAAFSLLKG</sequence>
<dbReference type="PANTHER" id="PTHR44943:SF8">
    <property type="entry name" value="TPR REPEAT-CONTAINING PROTEIN MJ0263"/>
    <property type="match status" value="1"/>
</dbReference>
<dbReference type="SMART" id="SM00028">
    <property type="entry name" value="TPR"/>
    <property type="match status" value="4"/>
</dbReference>
<dbReference type="Pfam" id="PF13181">
    <property type="entry name" value="TPR_8"/>
    <property type="match status" value="1"/>
</dbReference>
<accession>X0VJB8</accession>
<dbReference type="Pfam" id="PF13424">
    <property type="entry name" value="TPR_12"/>
    <property type="match status" value="1"/>
</dbReference>
<name>X0VJB8_9ZZZZ</name>
<organism evidence="3">
    <name type="scientific">marine sediment metagenome</name>
    <dbReference type="NCBI Taxonomy" id="412755"/>
    <lineage>
        <taxon>unclassified sequences</taxon>
        <taxon>metagenomes</taxon>
        <taxon>ecological metagenomes</taxon>
    </lineage>
</organism>
<dbReference type="PANTHER" id="PTHR44943">
    <property type="entry name" value="CELLULOSE SYNTHASE OPERON PROTEIN C"/>
    <property type="match status" value="1"/>
</dbReference>
<dbReference type="PROSITE" id="PS50005">
    <property type="entry name" value="TPR"/>
    <property type="match status" value="3"/>
</dbReference>
<evidence type="ECO:0000256" key="2">
    <source>
        <dbReference type="ARBA" id="ARBA00022803"/>
    </source>
</evidence>
<feature type="non-terminal residue" evidence="3">
    <location>
        <position position="260"/>
    </location>
</feature>
<protein>
    <submittedName>
        <fullName evidence="3">Uncharacterized protein</fullName>
    </submittedName>
</protein>
<feature type="non-terminal residue" evidence="3">
    <location>
        <position position="1"/>
    </location>
</feature>
<dbReference type="EMBL" id="BARS01034094">
    <property type="protein sequence ID" value="GAG18345.1"/>
    <property type="molecule type" value="Genomic_DNA"/>
</dbReference>
<dbReference type="Pfam" id="PF00515">
    <property type="entry name" value="TPR_1"/>
    <property type="match status" value="1"/>
</dbReference>
<dbReference type="Gene3D" id="1.25.40.10">
    <property type="entry name" value="Tetratricopeptide repeat domain"/>
    <property type="match status" value="2"/>
</dbReference>
<proteinExistence type="predicted"/>
<dbReference type="SUPFAM" id="SSF48452">
    <property type="entry name" value="TPR-like"/>
    <property type="match status" value="2"/>
</dbReference>
<dbReference type="InterPro" id="IPR019734">
    <property type="entry name" value="TPR_rpt"/>
</dbReference>
<dbReference type="InterPro" id="IPR002885">
    <property type="entry name" value="PPR_rpt"/>
</dbReference>
<dbReference type="InterPro" id="IPR051685">
    <property type="entry name" value="Ycf3/AcsC/BcsC/TPR_MFPF"/>
</dbReference>
<keyword evidence="1" id="KW-0677">Repeat</keyword>